<proteinExistence type="predicted"/>
<keyword evidence="2" id="KW-1185">Reference proteome</keyword>
<dbReference type="AlphaFoldDB" id="A0AAQ4DID3"/>
<evidence type="ECO:0000313" key="1">
    <source>
        <dbReference type="EMBL" id="KAK8762223.1"/>
    </source>
</evidence>
<dbReference type="EMBL" id="JARKHS020030344">
    <property type="protein sequence ID" value="KAK8762223.1"/>
    <property type="molecule type" value="Genomic_DNA"/>
</dbReference>
<evidence type="ECO:0000313" key="2">
    <source>
        <dbReference type="Proteomes" id="UP001321473"/>
    </source>
</evidence>
<accession>A0AAQ4DID3</accession>
<comment type="caution">
    <text evidence="1">The sequence shown here is derived from an EMBL/GenBank/DDBJ whole genome shotgun (WGS) entry which is preliminary data.</text>
</comment>
<sequence>MTVYATLQFLTAFYRLSGCCPIRGLVGEHPSRLECARVSRYTAYSAFCVALAAVTVAEAIADSSTRGSLEARLHVFFAIVTSTECLVNWTTAVVGSPLLISFLRQCASLERRRPCRRTPRAAPSGWCW</sequence>
<dbReference type="Proteomes" id="UP001321473">
    <property type="component" value="Unassembled WGS sequence"/>
</dbReference>
<reference evidence="1 2" key="1">
    <citation type="journal article" date="2023" name="Arcadia Sci">
        <title>De novo assembly of a long-read Amblyomma americanum tick genome.</title>
        <authorList>
            <person name="Chou S."/>
            <person name="Poskanzer K.E."/>
            <person name="Rollins M."/>
            <person name="Thuy-Boun P.S."/>
        </authorList>
    </citation>
    <scope>NUCLEOTIDE SEQUENCE [LARGE SCALE GENOMIC DNA]</scope>
    <source>
        <strain evidence="1">F_SG_1</strain>
        <tissue evidence="1">Salivary glands</tissue>
    </source>
</reference>
<name>A0AAQ4DID3_AMBAM</name>
<organism evidence="1 2">
    <name type="scientific">Amblyomma americanum</name>
    <name type="common">Lone star tick</name>
    <dbReference type="NCBI Taxonomy" id="6943"/>
    <lineage>
        <taxon>Eukaryota</taxon>
        <taxon>Metazoa</taxon>
        <taxon>Ecdysozoa</taxon>
        <taxon>Arthropoda</taxon>
        <taxon>Chelicerata</taxon>
        <taxon>Arachnida</taxon>
        <taxon>Acari</taxon>
        <taxon>Parasitiformes</taxon>
        <taxon>Ixodida</taxon>
        <taxon>Ixodoidea</taxon>
        <taxon>Ixodidae</taxon>
        <taxon>Amblyomminae</taxon>
        <taxon>Amblyomma</taxon>
    </lineage>
</organism>
<protein>
    <submittedName>
        <fullName evidence="1">Uncharacterized protein</fullName>
    </submittedName>
</protein>
<gene>
    <name evidence="1" type="ORF">V5799_026509</name>
</gene>